<comment type="caution">
    <text evidence="1">The sequence shown here is derived from an EMBL/GenBank/DDBJ whole genome shotgun (WGS) entry which is preliminary data.</text>
</comment>
<name>A0ABQ9FAG1_TEGGR</name>
<dbReference type="EMBL" id="JARBDR010000342">
    <property type="protein sequence ID" value="KAJ8314354.1"/>
    <property type="molecule type" value="Genomic_DNA"/>
</dbReference>
<evidence type="ECO:0000313" key="2">
    <source>
        <dbReference type="Proteomes" id="UP001217089"/>
    </source>
</evidence>
<dbReference type="Proteomes" id="UP001217089">
    <property type="component" value="Unassembled WGS sequence"/>
</dbReference>
<keyword evidence="2" id="KW-1185">Reference proteome</keyword>
<reference evidence="1 2" key="1">
    <citation type="submission" date="2022-12" db="EMBL/GenBank/DDBJ databases">
        <title>Chromosome-level genome of Tegillarca granosa.</title>
        <authorList>
            <person name="Kim J."/>
        </authorList>
    </citation>
    <scope>NUCLEOTIDE SEQUENCE [LARGE SCALE GENOMIC DNA]</scope>
    <source>
        <strain evidence="1">Teg-2019</strain>
        <tissue evidence="1">Adductor muscle</tissue>
    </source>
</reference>
<accession>A0ABQ9FAG1</accession>
<evidence type="ECO:0000313" key="1">
    <source>
        <dbReference type="EMBL" id="KAJ8314354.1"/>
    </source>
</evidence>
<proteinExistence type="predicted"/>
<protein>
    <submittedName>
        <fullName evidence="1">Uncharacterized protein</fullName>
    </submittedName>
</protein>
<organism evidence="1 2">
    <name type="scientific">Tegillarca granosa</name>
    <name type="common">Malaysian cockle</name>
    <name type="synonym">Anadara granosa</name>
    <dbReference type="NCBI Taxonomy" id="220873"/>
    <lineage>
        <taxon>Eukaryota</taxon>
        <taxon>Metazoa</taxon>
        <taxon>Spiralia</taxon>
        <taxon>Lophotrochozoa</taxon>
        <taxon>Mollusca</taxon>
        <taxon>Bivalvia</taxon>
        <taxon>Autobranchia</taxon>
        <taxon>Pteriomorphia</taxon>
        <taxon>Arcoida</taxon>
        <taxon>Arcoidea</taxon>
        <taxon>Arcidae</taxon>
        <taxon>Tegillarca</taxon>
    </lineage>
</organism>
<gene>
    <name evidence="1" type="ORF">KUTeg_008915</name>
</gene>
<sequence length="182" mass="21996">MSSKELVTDWLGDIYAKFVSNEDTSRDYRLLTIRQNILRHLQWSSPPTTMDPEVRRQLMLNITREYSEEDWAGNQMVQYDEEEYLGSFNFPPQHSRSLWRRPPQGTLNMYFDLVESLYTDNQVVRNGTLKILMKSRNECLCNNDSDYDRILLYLHRYEEFLRRNRSNNRNRQNRRRGRGKTT</sequence>